<proteinExistence type="inferred from homology"/>
<sequence>MKSAMGLEGDDEVAFSMMNDTTAKLTSTVSSLPELLEMKRLIDMHTNIATAMLEHIKHRKLDVYFEMEEKMMSKALLDKSLMDIISDPDLGTPEDKVRIFIIALICGPPMSDAEIDQYCVALTGANCEVAPITFIRRWRAYNKMNATPSQYGGGGTTTVGMFNKLMNKSSQFLMEGVKNLVIKRHNLPATRIVDGLMESKTLQEIEDYRYFDPKLLRSDSSSVPRNKSPFQEAYVFMIGGGNYIEYQNLIDYAKSKSSSSAGQKKIVYGCSQLVNAARFLEQLGHLGQEMNDPDDPFSVGRGDLDPFGRTGGGMVFDPFHPGGRRGGPDPSAGLPGRLPRGAVPPGARFDPFGPPGTGPGPDPDHLPPPGYDDMFM</sequence>
<protein>
    <submittedName>
        <fullName evidence="5">Sec1 family domain-containing protein 1</fullName>
    </submittedName>
</protein>
<dbReference type="GO" id="GO:0016192">
    <property type="term" value="P:vesicle-mediated transport"/>
    <property type="evidence" value="ECO:0007669"/>
    <property type="project" value="InterPro"/>
</dbReference>
<dbReference type="PANTHER" id="PTHR11679">
    <property type="entry name" value="VESICLE PROTEIN SORTING-ASSOCIATED"/>
    <property type="match status" value="1"/>
</dbReference>
<dbReference type="SUPFAM" id="SSF56815">
    <property type="entry name" value="Sec1/munc18-like (SM) proteins"/>
    <property type="match status" value="1"/>
</dbReference>
<dbReference type="Gene3D" id="3.40.50.1910">
    <property type="match status" value="1"/>
</dbReference>
<dbReference type="Proteomes" id="UP000596742">
    <property type="component" value="Unassembled WGS sequence"/>
</dbReference>
<accession>A0A8B6CFI8</accession>
<evidence type="ECO:0000313" key="5">
    <source>
        <dbReference type="EMBL" id="VDI04789.1"/>
    </source>
</evidence>
<evidence type="ECO:0000256" key="2">
    <source>
        <dbReference type="ARBA" id="ARBA00009884"/>
    </source>
</evidence>
<evidence type="ECO:0000256" key="3">
    <source>
        <dbReference type="SAM" id="MobiDB-lite"/>
    </source>
</evidence>
<keyword evidence="6" id="KW-1185">Reference proteome</keyword>
<dbReference type="InterPro" id="IPR043127">
    <property type="entry name" value="Sec-1-like_dom3a"/>
</dbReference>
<dbReference type="Pfam" id="PF08577">
    <property type="entry name" value="PI31_Prot_C"/>
    <property type="match status" value="1"/>
</dbReference>
<dbReference type="Gene3D" id="1.25.40.60">
    <property type="match status" value="1"/>
</dbReference>
<comment type="similarity">
    <text evidence="1">Belongs to the proteasome inhibitor PI31 family.</text>
</comment>
<evidence type="ECO:0000256" key="1">
    <source>
        <dbReference type="ARBA" id="ARBA00006405"/>
    </source>
</evidence>
<dbReference type="FunFam" id="1.25.40.60:FF:000002">
    <property type="entry name" value="Sec1 family domain containing 1"/>
    <property type="match status" value="1"/>
</dbReference>
<dbReference type="Pfam" id="PF00995">
    <property type="entry name" value="Sec1"/>
    <property type="match status" value="1"/>
</dbReference>
<evidence type="ECO:0000259" key="4">
    <source>
        <dbReference type="Pfam" id="PF08577"/>
    </source>
</evidence>
<dbReference type="InterPro" id="IPR001619">
    <property type="entry name" value="Sec1-like"/>
</dbReference>
<organism evidence="5 6">
    <name type="scientific">Mytilus galloprovincialis</name>
    <name type="common">Mediterranean mussel</name>
    <dbReference type="NCBI Taxonomy" id="29158"/>
    <lineage>
        <taxon>Eukaryota</taxon>
        <taxon>Metazoa</taxon>
        <taxon>Spiralia</taxon>
        <taxon>Lophotrochozoa</taxon>
        <taxon>Mollusca</taxon>
        <taxon>Bivalvia</taxon>
        <taxon>Autobranchia</taxon>
        <taxon>Pteriomorphia</taxon>
        <taxon>Mytilida</taxon>
        <taxon>Mytiloidea</taxon>
        <taxon>Mytilidae</taxon>
        <taxon>Mytilinae</taxon>
        <taxon>Mytilus</taxon>
    </lineage>
</organism>
<dbReference type="AlphaFoldDB" id="A0A8B6CFI8"/>
<reference evidence="5" key="1">
    <citation type="submission" date="2018-11" db="EMBL/GenBank/DDBJ databases">
        <authorList>
            <person name="Alioto T."/>
            <person name="Alioto T."/>
        </authorList>
    </citation>
    <scope>NUCLEOTIDE SEQUENCE</scope>
</reference>
<name>A0A8B6CFI8_MYTGA</name>
<evidence type="ECO:0000313" key="6">
    <source>
        <dbReference type="Proteomes" id="UP000596742"/>
    </source>
</evidence>
<comment type="similarity">
    <text evidence="2">Belongs to the STXBP/unc-18/SEC1 family.</text>
</comment>
<dbReference type="EMBL" id="UYJE01001742">
    <property type="protein sequence ID" value="VDI04789.1"/>
    <property type="molecule type" value="Genomic_DNA"/>
</dbReference>
<dbReference type="InterPro" id="IPR036045">
    <property type="entry name" value="Sec1-like_sf"/>
</dbReference>
<dbReference type="OrthoDB" id="10251230at2759"/>
<feature type="region of interest" description="Disordered" evidence="3">
    <location>
        <begin position="310"/>
        <end position="376"/>
    </location>
</feature>
<dbReference type="InterPro" id="IPR027482">
    <property type="entry name" value="Sec1-like_dom2"/>
</dbReference>
<comment type="caution">
    <text evidence="5">The sequence shown here is derived from an EMBL/GenBank/DDBJ whole genome shotgun (WGS) entry which is preliminary data.</text>
</comment>
<feature type="domain" description="PI31 proteasome regulator C-terminal" evidence="4">
    <location>
        <begin position="293"/>
        <end position="354"/>
    </location>
</feature>
<dbReference type="InterPro" id="IPR013886">
    <property type="entry name" value="PI31_Prot_C"/>
</dbReference>
<gene>
    <name evidence="5" type="ORF">MGAL_10B034294</name>
</gene>
<feature type="compositionally biased region" description="Pro residues" evidence="3">
    <location>
        <begin position="352"/>
        <end position="370"/>
    </location>
</feature>
<dbReference type="Gene3D" id="3.90.830.10">
    <property type="entry name" value="Syntaxin Binding Protein 1, Chain A, domain 2"/>
    <property type="match status" value="1"/>
</dbReference>